<gene>
    <name evidence="1" type="ORF">LCGC14_2482770</name>
</gene>
<reference evidence="1" key="1">
    <citation type="journal article" date="2015" name="Nature">
        <title>Complex archaea that bridge the gap between prokaryotes and eukaryotes.</title>
        <authorList>
            <person name="Spang A."/>
            <person name="Saw J.H."/>
            <person name="Jorgensen S.L."/>
            <person name="Zaremba-Niedzwiedzka K."/>
            <person name="Martijn J."/>
            <person name="Lind A.E."/>
            <person name="van Eijk R."/>
            <person name="Schleper C."/>
            <person name="Guy L."/>
            <person name="Ettema T.J."/>
        </authorList>
    </citation>
    <scope>NUCLEOTIDE SEQUENCE</scope>
</reference>
<accession>A0A0F9E0W1</accession>
<feature type="non-terminal residue" evidence="1">
    <location>
        <position position="1"/>
    </location>
</feature>
<dbReference type="AlphaFoldDB" id="A0A0F9E0W1"/>
<organism evidence="1">
    <name type="scientific">marine sediment metagenome</name>
    <dbReference type="NCBI Taxonomy" id="412755"/>
    <lineage>
        <taxon>unclassified sequences</taxon>
        <taxon>metagenomes</taxon>
        <taxon>ecological metagenomes</taxon>
    </lineage>
</organism>
<dbReference type="EMBL" id="LAZR01039150">
    <property type="protein sequence ID" value="KKL17713.1"/>
    <property type="molecule type" value="Genomic_DNA"/>
</dbReference>
<name>A0A0F9E0W1_9ZZZZ</name>
<evidence type="ECO:0000313" key="1">
    <source>
        <dbReference type="EMBL" id="KKL17713.1"/>
    </source>
</evidence>
<protein>
    <submittedName>
        <fullName evidence="1">Uncharacterized protein</fullName>
    </submittedName>
</protein>
<sequence length="216" mass="24548">ISPVVHYTSGSHMMDNCGLNSLKEIYTHISARDKGLLNDYNIKLFDYRKEFVKEFFRVWGKGQNKMVMLSNAANRGAKQLSKSELLKSERVFDRRSPICQDEGSYFEGVTTASIIEGMQTNGYGGVSHISPIYMNPSHNMMNNFHTSVVAMWIPPACIALANSARTTISPGYARKYIPRLMKYLHLESEVDNTEKTRNYLKNELFTIDGRTASKKD</sequence>
<proteinExistence type="predicted"/>
<comment type="caution">
    <text evidence="1">The sequence shown here is derived from an EMBL/GenBank/DDBJ whole genome shotgun (WGS) entry which is preliminary data.</text>
</comment>